<dbReference type="PANTHER" id="PTHR16253">
    <property type="entry name" value="TETRATRICOPEPTIDE REPEAT PROTEIN 22"/>
    <property type="match status" value="1"/>
</dbReference>
<keyword evidence="2" id="KW-0675">Receptor</keyword>
<protein>
    <submittedName>
        <fullName evidence="2">Toll/interleukin-1 receptor domain-containing protein</fullName>
    </submittedName>
</protein>
<dbReference type="Proteomes" id="UP000741360">
    <property type="component" value="Unassembled WGS sequence"/>
</dbReference>
<accession>A0A932GMS6</accession>
<name>A0A932GMS6_UNCTE</name>
<evidence type="ECO:0000313" key="2">
    <source>
        <dbReference type="EMBL" id="MBI3013861.1"/>
    </source>
</evidence>
<proteinExistence type="predicted"/>
<dbReference type="Gene3D" id="3.40.50.10140">
    <property type="entry name" value="Toll/interleukin-1 receptor homology (TIR) domain"/>
    <property type="match status" value="1"/>
</dbReference>
<dbReference type="PANTHER" id="PTHR16253:SF0">
    <property type="entry name" value="TETRATRICOPEPTIDE REPEAT PROTEIN 22"/>
    <property type="match status" value="1"/>
</dbReference>
<gene>
    <name evidence="2" type="ORF">HYY65_02080</name>
</gene>
<evidence type="ECO:0000259" key="1">
    <source>
        <dbReference type="PROSITE" id="PS50104"/>
    </source>
</evidence>
<dbReference type="SUPFAM" id="SSF52200">
    <property type="entry name" value="Toll/Interleukin receptor TIR domain"/>
    <property type="match status" value="1"/>
</dbReference>
<comment type="caution">
    <text evidence="2">The sequence shown here is derived from an EMBL/GenBank/DDBJ whole genome shotgun (WGS) entry which is preliminary data.</text>
</comment>
<dbReference type="AlphaFoldDB" id="A0A932GMS6"/>
<dbReference type="EMBL" id="JACPSX010000035">
    <property type="protein sequence ID" value="MBI3013861.1"/>
    <property type="molecule type" value="Genomic_DNA"/>
</dbReference>
<evidence type="ECO:0000313" key="3">
    <source>
        <dbReference type="Proteomes" id="UP000741360"/>
    </source>
</evidence>
<dbReference type="PROSITE" id="PS50104">
    <property type="entry name" value="TIR"/>
    <property type="match status" value="1"/>
</dbReference>
<dbReference type="Pfam" id="PF13676">
    <property type="entry name" value="TIR_2"/>
    <property type="match status" value="1"/>
</dbReference>
<organism evidence="2 3">
    <name type="scientific">Tectimicrobiota bacterium</name>
    <dbReference type="NCBI Taxonomy" id="2528274"/>
    <lineage>
        <taxon>Bacteria</taxon>
        <taxon>Pseudomonadati</taxon>
        <taxon>Nitrospinota/Tectimicrobiota group</taxon>
        <taxon>Candidatus Tectimicrobiota</taxon>
    </lineage>
</organism>
<dbReference type="InterPro" id="IPR035897">
    <property type="entry name" value="Toll_tir_struct_dom_sf"/>
</dbReference>
<dbReference type="GO" id="GO:0007165">
    <property type="term" value="P:signal transduction"/>
    <property type="evidence" value="ECO:0007669"/>
    <property type="project" value="InterPro"/>
</dbReference>
<dbReference type="SMART" id="SM00255">
    <property type="entry name" value="TIR"/>
    <property type="match status" value="1"/>
</dbReference>
<reference evidence="2" key="1">
    <citation type="submission" date="2020-07" db="EMBL/GenBank/DDBJ databases">
        <title>Huge and variable diversity of episymbiotic CPR bacteria and DPANN archaea in groundwater ecosystems.</title>
        <authorList>
            <person name="He C.Y."/>
            <person name="Keren R."/>
            <person name="Whittaker M."/>
            <person name="Farag I.F."/>
            <person name="Doudna J."/>
            <person name="Cate J.H.D."/>
            <person name="Banfield J.F."/>
        </authorList>
    </citation>
    <scope>NUCLEOTIDE SEQUENCE</scope>
    <source>
        <strain evidence="2">NC_groundwater_717_Ag_S-0.2um_59_8</strain>
    </source>
</reference>
<dbReference type="InterPro" id="IPR042342">
    <property type="entry name" value="TTC22"/>
</dbReference>
<dbReference type="InterPro" id="IPR000157">
    <property type="entry name" value="TIR_dom"/>
</dbReference>
<feature type="domain" description="TIR" evidence="1">
    <location>
        <begin position="1"/>
        <end position="137"/>
    </location>
</feature>
<sequence>MPLFISYSHADKDFVDRLATQLVAHKVNVWLDRWEMHVGESIIDRIQRAIMDASALLVILSPESVESEWCKKELNSGLIRELEERQIVVLPVLVRDCTIPMFLREKLYADFRTNFDDGLRTILEAVAKVTNEWRNRLETPTWHTDWAIDWGETDEGIAILRLTLVEVAENQPYSVLTVISLIPGPYANAWYRVMAEQRQEDVARRMVVEGLSAELKRIDFRVLLEDQFPKSTSIPFSIESGDYTANITTRLLGTDTGRDVLFDTAQQIDGIKTQMQLAAAQRLENA</sequence>